<dbReference type="SUPFAM" id="SSF55785">
    <property type="entry name" value="PYP-like sensor domain (PAS domain)"/>
    <property type="match status" value="1"/>
</dbReference>
<protein>
    <recommendedName>
        <fullName evidence="2">PAS domain-containing protein</fullName>
    </recommendedName>
</protein>
<evidence type="ECO:0000256" key="1">
    <source>
        <dbReference type="SAM" id="MobiDB-lite"/>
    </source>
</evidence>
<dbReference type="EMBL" id="SDOX01000008">
    <property type="protein sequence ID" value="TFJ86405.1"/>
    <property type="molecule type" value="Genomic_DNA"/>
</dbReference>
<dbReference type="Gene3D" id="3.30.450.20">
    <property type="entry name" value="PAS domain"/>
    <property type="match status" value="1"/>
</dbReference>
<keyword evidence="4" id="KW-1185">Reference proteome</keyword>
<feature type="domain" description="PAS" evidence="2">
    <location>
        <begin position="172"/>
        <end position="213"/>
    </location>
</feature>
<proteinExistence type="predicted"/>
<comment type="caution">
    <text evidence="3">The sequence shown here is derived from an EMBL/GenBank/DDBJ whole genome shotgun (WGS) entry which is preliminary data.</text>
</comment>
<evidence type="ECO:0000313" key="3">
    <source>
        <dbReference type="EMBL" id="TFJ86405.1"/>
    </source>
</evidence>
<dbReference type="InterPro" id="IPR000014">
    <property type="entry name" value="PAS"/>
</dbReference>
<dbReference type="Proteomes" id="UP000355283">
    <property type="component" value="Unassembled WGS sequence"/>
</dbReference>
<gene>
    <name evidence="3" type="ORF">NSK_002062</name>
</gene>
<organism evidence="3 4">
    <name type="scientific">Nannochloropsis salina CCMP1776</name>
    <dbReference type="NCBI Taxonomy" id="1027361"/>
    <lineage>
        <taxon>Eukaryota</taxon>
        <taxon>Sar</taxon>
        <taxon>Stramenopiles</taxon>
        <taxon>Ochrophyta</taxon>
        <taxon>Eustigmatophyceae</taxon>
        <taxon>Eustigmatales</taxon>
        <taxon>Monodopsidaceae</taxon>
        <taxon>Microchloropsis</taxon>
        <taxon>Microchloropsis salina</taxon>
    </lineage>
</organism>
<feature type="compositionally biased region" description="Basic and acidic residues" evidence="1">
    <location>
        <begin position="104"/>
        <end position="117"/>
    </location>
</feature>
<dbReference type="Pfam" id="PF13188">
    <property type="entry name" value="PAS_8"/>
    <property type="match status" value="1"/>
</dbReference>
<evidence type="ECO:0000313" key="4">
    <source>
        <dbReference type="Proteomes" id="UP000355283"/>
    </source>
</evidence>
<feature type="region of interest" description="Disordered" evidence="1">
    <location>
        <begin position="82"/>
        <end position="129"/>
    </location>
</feature>
<reference evidence="3 4" key="1">
    <citation type="submission" date="2019-01" db="EMBL/GenBank/DDBJ databases">
        <title>Nuclear Genome Assembly of the Microalgal Biofuel strain Nannochloropsis salina CCMP1776.</title>
        <authorList>
            <person name="Hovde B."/>
        </authorList>
    </citation>
    <scope>NUCLEOTIDE SEQUENCE [LARGE SCALE GENOMIC DNA]</scope>
    <source>
        <strain evidence="3 4">CCMP1776</strain>
    </source>
</reference>
<dbReference type="AlphaFoldDB" id="A0A4D9DAC8"/>
<name>A0A4D9DAC8_9STRA</name>
<sequence length="298" mass="32700">MMNEVDVPTPKFGSVFPGDQSYLSDCKKTEAMARRAPGSHLEMNLPTGAGRISPTGPDSFAPGRMTQFSAALKPYTLSIDKRGSEDTASASTRRSGASRAHLKVKGEDARGLPDASEKKRKRRPNIDYSTMPVEEQLAFKKARARTYSALARERQRMKEEEECREFERLQVFKAMVEAAPVAMFLLSYEAGGRILYANAEAETMLHPVSTQGVRSPLIGRHLSEWLDLTDNGVVLEAMGKSVLSKIAHTVQCSIWLPDGAAPGRVSKEKIHEDGRQPIKGGIKMVPCAWGVIVTLAAR</sequence>
<dbReference type="InterPro" id="IPR035965">
    <property type="entry name" value="PAS-like_dom_sf"/>
</dbReference>
<feature type="compositionally biased region" description="Low complexity" evidence="1">
    <location>
        <begin position="87"/>
        <end position="99"/>
    </location>
</feature>
<evidence type="ECO:0000259" key="2">
    <source>
        <dbReference type="Pfam" id="PF13188"/>
    </source>
</evidence>
<accession>A0A4D9DAC8</accession>